<dbReference type="SMART" id="SM00100">
    <property type="entry name" value="cNMP"/>
    <property type="match status" value="1"/>
</dbReference>
<sequence>MKDILNKYMNRLTSLSEEEQQAIIEELNIEHFNKGEVLIRQGDIPTKCYFILQGCVRQYSVDEEGREITSNFYTEEQAIAVFNHHREDKSSDHTFTCVEDGVMVVGQLDIEQDMYNKYTQLETMTRRMIEENLSQVQAEFAVFIASSPEERYKTLLKKRPSLIDRVPQHQLASYLGMTPESLSRIKKRVFRDSM</sequence>
<dbReference type="InterPro" id="IPR014710">
    <property type="entry name" value="RmlC-like_jellyroll"/>
</dbReference>
<protein>
    <submittedName>
        <fullName evidence="3">Cyclic nucleotide-binding protein</fullName>
    </submittedName>
</protein>
<dbReference type="PROSITE" id="PS50042">
    <property type="entry name" value="CNMP_BINDING_3"/>
    <property type="match status" value="1"/>
</dbReference>
<dbReference type="SUPFAM" id="SSF51206">
    <property type="entry name" value="cAMP-binding domain-like"/>
    <property type="match status" value="1"/>
</dbReference>
<dbReference type="RefSeq" id="WP_095268003.1">
    <property type="nucleotide sequence ID" value="NZ_NPBY01000105.1"/>
</dbReference>
<dbReference type="Proteomes" id="UP000215596">
    <property type="component" value="Unassembled WGS sequence"/>
</dbReference>
<name>A0A268EE33_9BACL</name>
<dbReference type="OrthoDB" id="9798104at2"/>
<evidence type="ECO:0000259" key="2">
    <source>
        <dbReference type="PROSITE" id="PS50042"/>
    </source>
</evidence>
<evidence type="ECO:0000256" key="1">
    <source>
        <dbReference type="ARBA" id="ARBA00023159"/>
    </source>
</evidence>
<accession>A0A268EE33</accession>
<dbReference type="InterPro" id="IPR018490">
    <property type="entry name" value="cNMP-bd_dom_sf"/>
</dbReference>
<reference evidence="3 4" key="1">
    <citation type="submission" date="2017-07" db="EMBL/GenBank/DDBJ databases">
        <title>Isolation and whole genome analysis of endospore-forming bacteria from heroin.</title>
        <authorList>
            <person name="Kalinowski J."/>
            <person name="Ahrens B."/>
            <person name="Al-Dilaimi A."/>
            <person name="Winkler A."/>
            <person name="Wibberg D."/>
            <person name="Schleenbecker U."/>
            <person name="Ruckert C."/>
            <person name="Wolfel R."/>
            <person name="Grass G."/>
        </authorList>
    </citation>
    <scope>NUCLEOTIDE SEQUENCE [LARGE SCALE GENOMIC DNA]</scope>
    <source>
        <strain evidence="3 4">7537-G1</strain>
    </source>
</reference>
<proteinExistence type="predicted"/>
<organism evidence="3 4">
    <name type="scientific">Paenibacillus campinasensis</name>
    <dbReference type="NCBI Taxonomy" id="66347"/>
    <lineage>
        <taxon>Bacteria</taxon>
        <taxon>Bacillati</taxon>
        <taxon>Bacillota</taxon>
        <taxon>Bacilli</taxon>
        <taxon>Bacillales</taxon>
        <taxon>Paenibacillaceae</taxon>
        <taxon>Paenibacillus</taxon>
    </lineage>
</organism>
<evidence type="ECO:0000313" key="4">
    <source>
        <dbReference type="Proteomes" id="UP000215596"/>
    </source>
</evidence>
<dbReference type="Gene3D" id="2.60.120.10">
    <property type="entry name" value="Jelly Rolls"/>
    <property type="match status" value="1"/>
</dbReference>
<dbReference type="CDD" id="cd00038">
    <property type="entry name" value="CAP_ED"/>
    <property type="match status" value="1"/>
</dbReference>
<dbReference type="Pfam" id="PF00027">
    <property type="entry name" value="cNMP_binding"/>
    <property type="match status" value="1"/>
</dbReference>
<comment type="caution">
    <text evidence="3">The sequence shown here is derived from an EMBL/GenBank/DDBJ whole genome shotgun (WGS) entry which is preliminary data.</text>
</comment>
<keyword evidence="1" id="KW-0010">Activator</keyword>
<dbReference type="EMBL" id="NPBY01000105">
    <property type="protein sequence ID" value="PAD71377.1"/>
    <property type="molecule type" value="Genomic_DNA"/>
</dbReference>
<dbReference type="AlphaFoldDB" id="A0A268EE33"/>
<dbReference type="InterPro" id="IPR000595">
    <property type="entry name" value="cNMP-bd_dom"/>
</dbReference>
<gene>
    <name evidence="3" type="ORF">CHH67_24575</name>
</gene>
<evidence type="ECO:0000313" key="3">
    <source>
        <dbReference type="EMBL" id="PAD71377.1"/>
    </source>
</evidence>
<feature type="domain" description="Cyclic nucleotide-binding" evidence="2">
    <location>
        <begin position="11"/>
        <end position="57"/>
    </location>
</feature>